<gene>
    <name evidence="2" type="ORF">CTI12_AA342010</name>
</gene>
<dbReference type="Proteomes" id="UP000245207">
    <property type="component" value="Unassembled WGS sequence"/>
</dbReference>
<sequence length="78" mass="8584">MVMYEKDMVNDCLKSTMCRISLHLPVVVVLQIGLVILMDIVQINQGCLKLGTKTISDFKAVGFQESGYAFDMIGIISG</sequence>
<keyword evidence="1" id="KW-0472">Membrane</keyword>
<evidence type="ECO:0000313" key="2">
    <source>
        <dbReference type="EMBL" id="PWA64763.1"/>
    </source>
</evidence>
<dbReference type="AlphaFoldDB" id="A0A2U1MU20"/>
<name>A0A2U1MU20_ARTAN</name>
<comment type="caution">
    <text evidence="2">The sequence shown here is derived from an EMBL/GenBank/DDBJ whole genome shotgun (WGS) entry which is preliminary data.</text>
</comment>
<accession>A0A2U1MU20</accession>
<evidence type="ECO:0000313" key="3">
    <source>
        <dbReference type="Proteomes" id="UP000245207"/>
    </source>
</evidence>
<dbReference type="EMBL" id="PKPP01004358">
    <property type="protein sequence ID" value="PWA64763.1"/>
    <property type="molecule type" value="Genomic_DNA"/>
</dbReference>
<protein>
    <submittedName>
        <fullName evidence="2">Uncharacterized protein</fullName>
    </submittedName>
</protein>
<evidence type="ECO:0000256" key="1">
    <source>
        <dbReference type="SAM" id="Phobius"/>
    </source>
</evidence>
<reference evidence="2 3" key="1">
    <citation type="journal article" date="2018" name="Mol. Plant">
        <title>The genome of Artemisia annua provides insight into the evolution of Asteraceae family and artemisinin biosynthesis.</title>
        <authorList>
            <person name="Shen Q."/>
            <person name="Zhang L."/>
            <person name="Liao Z."/>
            <person name="Wang S."/>
            <person name="Yan T."/>
            <person name="Shi P."/>
            <person name="Liu M."/>
            <person name="Fu X."/>
            <person name="Pan Q."/>
            <person name="Wang Y."/>
            <person name="Lv Z."/>
            <person name="Lu X."/>
            <person name="Zhang F."/>
            <person name="Jiang W."/>
            <person name="Ma Y."/>
            <person name="Chen M."/>
            <person name="Hao X."/>
            <person name="Li L."/>
            <person name="Tang Y."/>
            <person name="Lv G."/>
            <person name="Zhou Y."/>
            <person name="Sun X."/>
            <person name="Brodelius P.E."/>
            <person name="Rose J.K.C."/>
            <person name="Tang K."/>
        </authorList>
    </citation>
    <scope>NUCLEOTIDE SEQUENCE [LARGE SCALE GENOMIC DNA]</scope>
    <source>
        <strain evidence="3">cv. Huhao1</strain>
        <tissue evidence="2">Leaf</tissue>
    </source>
</reference>
<keyword evidence="3" id="KW-1185">Reference proteome</keyword>
<organism evidence="2 3">
    <name type="scientific">Artemisia annua</name>
    <name type="common">Sweet wormwood</name>
    <dbReference type="NCBI Taxonomy" id="35608"/>
    <lineage>
        <taxon>Eukaryota</taxon>
        <taxon>Viridiplantae</taxon>
        <taxon>Streptophyta</taxon>
        <taxon>Embryophyta</taxon>
        <taxon>Tracheophyta</taxon>
        <taxon>Spermatophyta</taxon>
        <taxon>Magnoliopsida</taxon>
        <taxon>eudicotyledons</taxon>
        <taxon>Gunneridae</taxon>
        <taxon>Pentapetalae</taxon>
        <taxon>asterids</taxon>
        <taxon>campanulids</taxon>
        <taxon>Asterales</taxon>
        <taxon>Asteraceae</taxon>
        <taxon>Asteroideae</taxon>
        <taxon>Anthemideae</taxon>
        <taxon>Artemisiinae</taxon>
        <taxon>Artemisia</taxon>
    </lineage>
</organism>
<keyword evidence="1" id="KW-1133">Transmembrane helix</keyword>
<keyword evidence="1" id="KW-0812">Transmembrane</keyword>
<feature type="transmembrane region" description="Helical" evidence="1">
    <location>
        <begin position="20"/>
        <end position="41"/>
    </location>
</feature>
<proteinExistence type="predicted"/>